<protein>
    <recommendedName>
        <fullName evidence="6">Phytocyanin domain-containing protein</fullName>
    </recommendedName>
</protein>
<dbReference type="OMA" id="WAVKVIM"/>
<dbReference type="InterPro" id="IPR003245">
    <property type="entry name" value="Phytocyanin_dom"/>
</dbReference>
<dbReference type="CDD" id="cd04216">
    <property type="entry name" value="Phytocyanin"/>
    <property type="match status" value="1"/>
</dbReference>
<accession>W1NYV6</accession>
<dbReference type="InterPro" id="IPR028871">
    <property type="entry name" value="BlueCu_1_BS"/>
</dbReference>
<dbReference type="Proteomes" id="UP000017836">
    <property type="component" value="Unassembled WGS sequence"/>
</dbReference>
<dbReference type="eggNOG" id="ENOG502RZRN">
    <property type="taxonomic scope" value="Eukaryota"/>
</dbReference>
<evidence type="ECO:0000259" key="6">
    <source>
        <dbReference type="PROSITE" id="PS51485"/>
    </source>
</evidence>
<evidence type="ECO:0000256" key="5">
    <source>
        <dbReference type="SAM" id="SignalP"/>
    </source>
</evidence>
<dbReference type="OrthoDB" id="687020at2759"/>
<keyword evidence="3" id="KW-0325">Glycoprotein</keyword>
<dbReference type="GO" id="GO:0009055">
    <property type="term" value="F:electron transfer activity"/>
    <property type="evidence" value="ECO:0007669"/>
    <property type="project" value="InterPro"/>
</dbReference>
<dbReference type="GO" id="GO:0005886">
    <property type="term" value="C:plasma membrane"/>
    <property type="evidence" value="ECO:0000318"/>
    <property type="project" value="GO_Central"/>
</dbReference>
<dbReference type="PANTHER" id="PTHR33021:SF499">
    <property type="entry name" value="OS12G0150500 PROTEIN"/>
    <property type="match status" value="1"/>
</dbReference>
<dbReference type="InterPro" id="IPR008972">
    <property type="entry name" value="Cupredoxin"/>
</dbReference>
<dbReference type="PROSITE" id="PS51485">
    <property type="entry name" value="PHYTOCYANIN"/>
    <property type="match status" value="1"/>
</dbReference>
<feature type="region of interest" description="Disordered" evidence="4">
    <location>
        <begin position="124"/>
        <end position="159"/>
    </location>
</feature>
<gene>
    <name evidence="7" type="ORF">AMTR_s00098p00173330</name>
</gene>
<dbReference type="SUPFAM" id="SSF49503">
    <property type="entry name" value="Cupredoxins"/>
    <property type="match status" value="1"/>
</dbReference>
<reference evidence="8" key="1">
    <citation type="journal article" date="2013" name="Science">
        <title>The Amborella genome and the evolution of flowering plants.</title>
        <authorList>
            <consortium name="Amborella Genome Project"/>
        </authorList>
    </citation>
    <scope>NUCLEOTIDE SEQUENCE [LARGE SCALE GENOMIC DNA]</scope>
</reference>
<evidence type="ECO:0000256" key="4">
    <source>
        <dbReference type="SAM" id="MobiDB-lite"/>
    </source>
</evidence>
<feature type="chain" id="PRO_5004807060" description="Phytocyanin domain-containing protein" evidence="5">
    <location>
        <begin position="24"/>
        <end position="191"/>
    </location>
</feature>
<keyword evidence="1" id="KW-0479">Metal-binding</keyword>
<proteinExistence type="predicted"/>
<dbReference type="Pfam" id="PF02298">
    <property type="entry name" value="Cu_bind_like"/>
    <property type="match status" value="1"/>
</dbReference>
<dbReference type="InterPro" id="IPR039391">
    <property type="entry name" value="Phytocyanin-like"/>
</dbReference>
<evidence type="ECO:0000256" key="1">
    <source>
        <dbReference type="ARBA" id="ARBA00022723"/>
    </source>
</evidence>
<evidence type="ECO:0000313" key="8">
    <source>
        <dbReference type="Proteomes" id="UP000017836"/>
    </source>
</evidence>
<organism evidence="7 8">
    <name type="scientific">Amborella trichopoda</name>
    <dbReference type="NCBI Taxonomy" id="13333"/>
    <lineage>
        <taxon>Eukaryota</taxon>
        <taxon>Viridiplantae</taxon>
        <taxon>Streptophyta</taxon>
        <taxon>Embryophyta</taxon>
        <taxon>Tracheophyta</taxon>
        <taxon>Spermatophyta</taxon>
        <taxon>Magnoliopsida</taxon>
        <taxon>Amborellales</taxon>
        <taxon>Amborellaceae</taxon>
        <taxon>Amborella</taxon>
    </lineage>
</organism>
<keyword evidence="2" id="KW-0186">Copper</keyword>
<keyword evidence="5" id="KW-0732">Signal</keyword>
<dbReference type="PROSITE" id="PS00196">
    <property type="entry name" value="COPPER_BLUE"/>
    <property type="match status" value="1"/>
</dbReference>
<feature type="signal peptide" evidence="5">
    <location>
        <begin position="1"/>
        <end position="23"/>
    </location>
</feature>
<evidence type="ECO:0000256" key="3">
    <source>
        <dbReference type="ARBA" id="ARBA00023180"/>
    </source>
</evidence>
<feature type="domain" description="Phytocyanin" evidence="6">
    <location>
        <begin position="24"/>
        <end position="123"/>
    </location>
</feature>
<dbReference type="HOGENOM" id="CLU_058719_2_5_1"/>
<evidence type="ECO:0000313" key="7">
    <source>
        <dbReference type="EMBL" id="ERM99874.1"/>
    </source>
</evidence>
<evidence type="ECO:0000256" key="2">
    <source>
        <dbReference type="ARBA" id="ARBA00023008"/>
    </source>
</evidence>
<dbReference type="EMBL" id="KI394979">
    <property type="protein sequence ID" value="ERM99874.1"/>
    <property type="molecule type" value="Genomic_DNA"/>
</dbReference>
<dbReference type="FunFam" id="2.60.40.420:FF:000003">
    <property type="entry name" value="Blue copper"/>
    <property type="match status" value="1"/>
</dbReference>
<dbReference type="AlphaFoldDB" id="W1NYV6"/>
<dbReference type="PANTHER" id="PTHR33021">
    <property type="entry name" value="BLUE COPPER PROTEIN"/>
    <property type="match status" value="1"/>
</dbReference>
<keyword evidence="8" id="KW-1185">Reference proteome</keyword>
<sequence>MPSMKNILMVIVVVAMLSNLVLGNKFTVGSPGGGWGISTDIQTWAAANTFHPGDTLTFQHASTHNVLEVTKVAHDSCQLNSPLETHTDENTSIELTTPGKRYFICGTPGHCTQGMKLEIDTVSLASSPADSPSQHHKQRPIEAPSEATSSSLPPFSPAGSPLGPSSIAWGRNKGRIGWIIVGIGLLFLGMM</sequence>
<name>W1NYV6_AMBTC</name>
<dbReference type="GO" id="GO:0046872">
    <property type="term" value="F:metal ion binding"/>
    <property type="evidence" value="ECO:0007669"/>
    <property type="project" value="UniProtKB-KW"/>
</dbReference>
<dbReference type="STRING" id="13333.W1NYV6"/>
<dbReference type="Gene3D" id="2.60.40.420">
    <property type="entry name" value="Cupredoxins - blue copper proteins"/>
    <property type="match status" value="1"/>
</dbReference>
<dbReference type="Gramene" id="ERM99874">
    <property type="protein sequence ID" value="ERM99874"/>
    <property type="gene ID" value="AMTR_s00098p00173330"/>
</dbReference>